<organism evidence="6 7">
    <name type="scientific">Neokomagataea tanensis NBRC 106556</name>
    <dbReference type="NCBI Taxonomy" id="1223519"/>
    <lineage>
        <taxon>Bacteria</taxon>
        <taxon>Pseudomonadati</taxon>
        <taxon>Pseudomonadota</taxon>
        <taxon>Alphaproteobacteria</taxon>
        <taxon>Acetobacterales</taxon>
        <taxon>Acetobacteraceae</taxon>
        <taxon>Neokomagataea</taxon>
    </lineage>
</organism>
<comment type="caution">
    <text evidence="6">The sequence shown here is derived from an EMBL/GenBank/DDBJ whole genome shotgun (WGS) entry which is preliminary data.</text>
</comment>
<evidence type="ECO:0000313" key="6">
    <source>
        <dbReference type="EMBL" id="GBR47431.1"/>
    </source>
</evidence>
<dbReference type="EMBL" id="BAQB01000022">
    <property type="protein sequence ID" value="GBR47431.1"/>
    <property type="molecule type" value="Genomic_DNA"/>
</dbReference>
<accession>A0ABQ0QJV3</accession>
<keyword evidence="5" id="KW-0143">Chaperone</keyword>
<reference evidence="6" key="1">
    <citation type="submission" date="2013-04" db="EMBL/GenBank/DDBJ databases">
        <title>The genome sequencing project of 58 acetic acid bacteria.</title>
        <authorList>
            <person name="Okamoto-Kainuma A."/>
            <person name="Ishikawa M."/>
            <person name="Umino S."/>
            <person name="Koizumi Y."/>
            <person name="Shiwa Y."/>
            <person name="Yoshikawa H."/>
            <person name="Matsutani M."/>
            <person name="Matsushita K."/>
        </authorList>
    </citation>
    <scope>NUCLEOTIDE SEQUENCE</scope>
    <source>
        <strain evidence="6">NBRC 106556</strain>
    </source>
</reference>
<evidence type="ECO:0000256" key="3">
    <source>
        <dbReference type="ARBA" id="ARBA00022927"/>
    </source>
</evidence>
<comment type="similarity">
    <text evidence="1">Belongs to the SecB family.</text>
</comment>
<proteinExistence type="inferred from homology"/>
<dbReference type="InterPro" id="IPR003708">
    <property type="entry name" value="SecB"/>
</dbReference>
<dbReference type="PANTHER" id="PTHR36918">
    <property type="match status" value="1"/>
</dbReference>
<gene>
    <name evidence="6" type="ORF">AA106556_1448</name>
</gene>
<evidence type="ECO:0000256" key="4">
    <source>
        <dbReference type="ARBA" id="ARBA00023010"/>
    </source>
</evidence>
<protein>
    <submittedName>
        <fullName evidence="6">Protein translocase subunit SecB</fullName>
    </submittedName>
</protein>
<evidence type="ECO:0000256" key="5">
    <source>
        <dbReference type="ARBA" id="ARBA00023186"/>
    </source>
</evidence>
<dbReference type="Pfam" id="PF02556">
    <property type="entry name" value="SecB"/>
    <property type="match status" value="1"/>
</dbReference>
<evidence type="ECO:0000256" key="1">
    <source>
        <dbReference type="ARBA" id="ARBA00009990"/>
    </source>
</evidence>
<keyword evidence="7" id="KW-1185">Reference proteome</keyword>
<keyword evidence="4" id="KW-0811">Translocation</keyword>
<name>A0ABQ0QJV3_9PROT</name>
<keyword evidence="2" id="KW-0813">Transport</keyword>
<dbReference type="Proteomes" id="UP001062443">
    <property type="component" value="Unassembled WGS sequence"/>
</dbReference>
<dbReference type="RefSeq" id="WP_068168488.1">
    <property type="nucleotide sequence ID" value="NZ_BAQB01000022.1"/>
</dbReference>
<evidence type="ECO:0000313" key="7">
    <source>
        <dbReference type="Proteomes" id="UP001062443"/>
    </source>
</evidence>
<dbReference type="Gene3D" id="3.10.420.10">
    <property type="entry name" value="SecB-like"/>
    <property type="match status" value="1"/>
</dbReference>
<evidence type="ECO:0000256" key="2">
    <source>
        <dbReference type="ARBA" id="ARBA00022448"/>
    </source>
</evidence>
<dbReference type="InterPro" id="IPR035958">
    <property type="entry name" value="SecB-like_sf"/>
</dbReference>
<dbReference type="SUPFAM" id="SSF54611">
    <property type="entry name" value="SecB-like"/>
    <property type="match status" value="1"/>
</dbReference>
<dbReference type="PANTHER" id="PTHR36918:SF1">
    <property type="entry name" value="PROTEIN-EXPORT PROTEIN SECB"/>
    <property type="match status" value="1"/>
</dbReference>
<keyword evidence="3" id="KW-0653">Protein transport</keyword>
<sequence>MNEHAYSDTLSGAANMAPSAPLKNVLIIGSQYLQRLNIDIHNTPTVFQDLPPQLHLGLIVDVTARQVSDGQSGFEVSLVIRAQGMRSAPSEENPTPDLVYDIALSYAGLFGFNTNIDRIHAEQALLVDAPYHLFPAARTVLLNTIREAGFPTINLQPIDFEVLWKTRRA</sequence>